<evidence type="ECO:0000313" key="4">
    <source>
        <dbReference type="Proteomes" id="UP001141327"/>
    </source>
</evidence>
<dbReference type="InterPro" id="IPR053145">
    <property type="entry name" value="AB_hydrolase_Est10"/>
</dbReference>
<sequence>MRWLGLFLFVAVCLGASPIAYEEVSMTIATYDGFQLPAILTVPKSQHPSHIAAVFIHGSGPQDYDGTASVTVPSISPPYYQTLTFKPFRDLAHALAEAGFPSLRYEKRSRYCGLHWAECNVTGGLVERLTLPDFEKDAAVAARYLLVGKMPAGTFVNTVAAIGHSEGCLLAPRVAAAVPGVRYVVNLHGAYTPFPGVLLDQLDAGLVKINDAINYVLTLDQSTAAVQKSLAALRQQANTVRLPAPTPPPSCGPPLRPAALCLGVRSPPILILWSWRRPCPGVGGQSAEARSRCKAFFDEYLATGGRPSKATTDLAPALCTNTEITTMVDDSEWVNITNAFYKAAAANLELHVMLVNGPSDWNIPPQHYTAMHRWLAAAGFGNPIFYARAVEIPTSPTGWSAAATSPARPPARPPARLSTLGTTLALPAPS</sequence>
<feature type="signal peptide" evidence="2">
    <location>
        <begin position="1"/>
        <end position="15"/>
    </location>
</feature>
<evidence type="ECO:0000256" key="1">
    <source>
        <dbReference type="SAM" id="MobiDB-lite"/>
    </source>
</evidence>
<dbReference type="PANTHER" id="PTHR43265:SF1">
    <property type="entry name" value="ESTERASE ESTD"/>
    <property type="match status" value="1"/>
</dbReference>
<dbReference type="EMBL" id="JAPMOS010000014">
    <property type="protein sequence ID" value="KAJ4460291.1"/>
    <property type="molecule type" value="Genomic_DNA"/>
</dbReference>
<feature type="chain" id="PRO_5046693215" evidence="2">
    <location>
        <begin position="16"/>
        <end position="430"/>
    </location>
</feature>
<reference evidence="3" key="1">
    <citation type="journal article" date="2022" name="bioRxiv">
        <title>Genomics of Preaxostyla Flagellates Illuminates Evolutionary Transitions and the Path Towards Mitochondrial Loss.</title>
        <authorList>
            <person name="Novak L.V.F."/>
            <person name="Treitli S.C."/>
            <person name="Pyrih J."/>
            <person name="Halakuc P."/>
            <person name="Pipaliya S.V."/>
            <person name="Vacek V."/>
            <person name="Brzon O."/>
            <person name="Soukal P."/>
            <person name="Eme L."/>
            <person name="Dacks J.B."/>
            <person name="Karnkowska A."/>
            <person name="Elias M."/>
            <person name="Hampl V."/>
        </authorList>
    </citation>
    <scope>NUCLEOTIDE SEQUENCE</scope>
    <source>
        <strain evidence="3">RCP-MX</strain>
    </source>
</reference>
<name>A0ABQ8UQI1_9EUKA</name>
<proteinExistence type="predicted"/>
<accession>A0ABQ8UQI1</accession>
<keyword evidence="2" id="KW-0732">Signal</keyword>
<keyword evidence="4" id="KW-1185">Reference proteome</keyword>
<dbReference type="Gene3D" id="3.40.50.1820">
    <property type="entry name" value="alpha/beta hydrolase"/>
    <property type="match status" value="1"/>
</dbReference>
<evidence type="ECO:0000313" key="3">
    <source>
        <dbReference type="EMBL" id="KAJ4460291.1"/>
    </source>
</evidence>
<dbReference type="SUPFAM" id="SSF53474">
    <property type="entry name" value="alpha/beta-Hydrolases"/>
    <property type="match status" value="1"/>
</dbReference>
<comment type="caution">
    <text evidence="3">The sequence shown here is derived from an EMBL/GenBank/DDBJ whole genome shotgun (WGS) entry which is preliminary data.</text>
</comment>
<dbReference type="PANTHER" id="PTHR43265">
    <property type="entry name" value="ESTERASE ESTD"/>
    <property type="match status" value="1"/>
</dbReference>
<feature type="region of interest" description="Disordered" evidence="1">
    <location>
        <begin position="397"/>
        <end position="430"/>
    </location>
</feature>
<organism evidence="3 4">
    <name type="scientific">Paratrimastix pyriformis</name>
    <dbReference type="NCBI Taxonomy" id="342808"/>
    <lineage>
        <taxon>Eukaryota</taxon>
        <taxon>Metamonada</taxon>
        <taxon>Preaxostyla</taxon>
        <taxon>Paratrimastigidae</taxon>
        <taxon>Paratrimastix</taxon>
    </lineage>
</organism>
<dbReference type="InterPro" id="IPR029058">
    <property type="entry name" value="AB_hydrolase_fold"/>
</dbReference>
<gene>
    <name evidence="3" type="ORF">PAPYR_3698</name>
</gene>
<protein>
    <submittedName>
        <fullName evidence="3">Uncharacterized protein</fullName>
    </submittedName>
</protein>
<dbReference type="Proteomes" id="UP001141327">
    <property type="component" value="Unassembled WGS sequence"/>
</dbReference>
<evidence type="ECO:0000256" key="2">
    <source>
        <dbReference type="SAM" id="SignalP"/>
    </source>
</evidence>